<evidence type="ECO:0000256" key="6">
    <source>
        <dbReference type="SAM" id="Coils"/>
    </source>
</evidence>
<dbReference type="InterPro" id="IPR043145">
    <property type="entry name" value="Znf_ZZ_sf"/>
</dbReference>
<dbReference type="PANTHER" id="PTHR15090">
    <property type="entry name" value="SEQUESTOSOME 1-RELATED"/>
    <property type="match status" value="1"/>
</dbReference>
<keyword evidence="3" id="KW-0862">Zinc</keyword>
<dbReference type="GO" id="GO:0008270">
    <property type="term" value="F:zinc ion binding"/>
    <property type="evidence" value="ECO:0007669"/>
    <property type="project" value="UniProtKB-KW"/>
</dbReference>
<evidence type="ECO:0000313" key="12">
    <source>
        <dbReference type="Proteomes" id="UP000803884"/>
    </source>
</evidence>
<dbReference type="Gene3D" id="1.10.238.10">
    <property type="entry name" value="EF-hand"/>
    <property type="match status" value="1"/>
</dbReference>
<dbReference type="PROSITE" id="PS50222">
    <property type="entry name" value="EF_HAND_2"/>
    <property type="match status" value="2"/>
</dbReference>
<evidence type="ECO:0000256" key="2">
    <source>
        <dbReference type="ARBA" id="ARBA00022771"/>
    </source>
</evidence>
<dbReference type="InterPro" id="IPR000433">
    <property type="entry name" value="Znf_ZZ"/>
</dbReference>
<evidence type="ECO:0000256" key="7">
    <source>
        <dbReference type="SAM" id="MobiDB-lite"/>
    </source>
</evidence>
<sequence length="888" mass="98041">MSQASQQVSRYRPAVIAVTGVAAAVGIWTLYSSFADRTSKSPLHRSNAVRRSRRPSAIESIVEASAPSFEEPLGAAVIKWNDIVVGRIVFGRDKVPSSAEWRSSYGEHTEHARAAAASVALQSILFQCQRQLNPALEQGDDLDYLRQVMAAYGLTGLAESIQANPRGAAEEFRTQILEIIGDGDLVDLERAFHDFPNGAELPYLPISDAPPVRAPETEVDVQIGGQAEPEQRLKGLLYFIAENKAMNDAYEHRGIQCDGCGEFPIRGVRWHCLNCPDVDFCSTCEASSKHQQTHVFVKIKIPLPFLSQKGRTLAYPVWYPGNPHRIHEPISPELRKQLAEKHEYEESQIDALYDQFVASANVSIHEDYSAVKVGIDRRAFDSALTSKAWTEHSSPNVLYDRMFLFYDRDDKGVIAFEDFVDGLSYLRGPRRLQPLSRALEGFDVDSDGFIDRADFLSLLRAKYEVQKELIASSASIRAEKAAQENMGMIKSSQPISGMFNEQDMPRGAIRPVGGKVVGANGDLEPQAATKTLLEDSEVPSETGSLPNNVIRVRSLQQLQRRLEHLDRALQSPTIDSEGEAGPSTNGQATSGSSTTSLTAEEAEVLGVKKDTSSGRETASGRQDALWHYTEISYNELLASIFEKREQLDRRVSETASERSRWRKEIDDFVARKKELEENLRTGAELDPLVAAAAHSYDRTSKAWMNHQQENEKQLRDAEVRQEIDVQMRDNIQPTDTPSLDKLESDIQEQSLEDLLAAAGYSVDDGAEKASSSAAGPSQTSPQESNSSTSGSAPVDCDTTLPQNRPNTASASCQSDNAGPSKQNGAPIEREQLPSQERLEELVSLDEAQKAMEERGGAGRVSYQEIEAVAKRKEDVRGLILSWLELASF</sequence>
<dbReference type="Proteomes" id="UP000803884">
    <property type="component" value="Unassembled WGS sequence"/>
</dbReference>
<keyword evidence="2 5" id="KW-0863">Zinc-finger</keyword>
<feature type="transmembrane region" description="Helical" evidence="8">
    <location>
        <begin position="12"/>
        <end position="31"/>
    </location>
</feature>
<dbReference type="InterPro" id="IPR011992">
    <property type="entry name" value="EF-hand-dom_pair"/>
</dbReference>
<dbReference type="PROSITE" id="PS50135">
    <property type="entry name" value="ZF_ZZ_2"/>
    <property type="match status" value="1"/>
</dbReference>
<evidence type="ECO:0000256" key="5">
    <source>
        <dbReference type="PROSITE-ProRule" id="PRU00228"/>
    </source>
</evidence>
<keyword evidence="1" id="KW-0479">Metal-binding</keyword>
<feature type="compositionally biased region" description="Polar residues" evidence="7">
    <location>
        <begin position="799"/>
        <end position="823"/>
    </location>
</feature>
<dbReference type="InterPro" id="IPR052260">
    <property type="entry name" value="Autophagy_Rcpt_SigReg"/>
</dbReference>
<organism evidence="11 12">
    <name type="scientific">Cladosporium halotolerans</name>
    <dbReference type="NCBI Taxonomy" id="1052096"/>
    <lineage>
        <taxon>Eukaryota</taxon>
        <taxon>Fungi</taxon>
        <taxon>Dikarya</taxon>
        <taxon>Ascomycota</taxon>
        <taxon>Pezizomycotina</taxon>
        <taxon>Dothideomycetes</taxon>
        <taxon>Dothideomycetidae</taxon>
        <taxon>Cladosporiales</taxon>
        <taxon>Cladosporiaceae</taxon>
        <taxon>Cladosporium</taxon>
    </lineage>
</organism>
<dbReference type="AlphaFoldDB" id="A0AB34KTH7"/>
<keyword evidence="4" id="KW-0106">Calcium</keyword>
<dbReference type="SUPFAM" id="SSF47473">
    <property type="entry name" value="EF-hand"/>
    <property type="match status" value="1"/>
</dbReference>
<keyword evidence="8" id="KW-0472">Membrane</keyword>
<evidence type="ECO:0000256" key="8">
    <source>
        <dbReference type="SAM" id="Phobius"/>
    </source>
</evidence>
<dbReference type="Pfam" id="PF00569">
    <property type="entry name" value="ZZ"/>
    <property type="match status" value="1"/>
</dbReference>
<accession>A0AB34KTH7</accession>
<evidence type="ECO:0000256" key="4">
    <source>
        <dbReference type="ARBA" id="ARBA00022837"/>
    </source>
</evidence>
<keyword evidence="8" id="KW-1133">Transmembrane helix</keyword>
<reference evidence="11 12" key="1">
    <citation type="journal article" date="2020" name="Microbiol. Resour. Announc.">
        <title>Draft Genome Sequence of a Cladosporium Species Isolated from the Mesophotic Ascidian Didemnum maculosum.</title>
        <authorList>
            <person name="Gioti A."/>
            <person name="Siaperas R."/>
            <person name="Nikolaivits E."/>
            <person name="Le Goff G."/>
            <person name="Ouazzani J."/>
            <person name="Kotoulas G."/>
            <person name="Topakas E."/>
        </authorList>
    </citation>
    <scope>NUCLEOTIDE SEQUENCE [LARGE SCALE GENOMIC DNA]</scope>
    <source>
        <strain evidence="11 12">TM138-S3</strain>
    </source>
</reference>
<dbReference type="SMART" id="SM00054">
    <property type="entry name" value="EFh"/>
    <property type="match status" value="2"/>
</dbReference>
<feature type="domain" description="EF-hand" evidence="10">
    <location>
        <begin position="394"/>
        <end position="429"/>
    </location>
</feature>
<keyword evidence="12" id="KW-1185">Reference proteome</keyword>
<comment type="caution">
    <text evidence="11">The sequence shown here is derived from an EMBL/GenBank/DDBJ whole genome shotgun (WGS) entry which is preliminary data.</text>
</comment>
<dbReference type="SMART" id="SM00291">
    <property type="entry name" value="ZnF_ZZ"/>
    <property type="match status" value="1"/>
</dbReference>
<dbReference type="PROSITE" id="PS01357">
    <property type="entry name" value="ZF_ZZ_1"/>
    <property type="match status" value="1"/>
</dbReference>
<feature type="region of interest" description="Disordered" evidence="7">
    <location>
        <begin position="766"/>
        <end position="834"/>
    </location>
</feature>
<keyword evidence="6" id="KW-0175">Coiled coil</keyword>
<feature type="coiled-coil region" evidence="6">
    <location>
        <begin position="644"/>
        <end position="678"/>
    </location>
</feature>
<evidence type="ECO:0000259" key="9">
    <source>
        <dbReference type="PROSITE" id="PS50135"/>
    </source>
</evidence>
<dbReference type="Gene3D" id="3.30.60.90">
    <property type="match status" value="1"/>
</dbReference>
<feature type="domain" description="EF-hand" evidence="10">
    <location>
        <begin position="430"/>
        <end position="465"/>
    </location>
</feature>
<dbReference type="SUPFAM" id="SSF57850">
    <property type="entry name" value="RING/U-box"/>
    <property type="match status" value="1"/>
</dbReference>
<name>A0AB34KTH7_9PEZI</name>
<dbReference type="RefSeq" id="XP_069231270.1">
    <property type="nucleotide sequence ID" value="XM_069371807.1"/>
</dbReference>
<evidence type="ECO:0000313" key="11">
    <source>
        <dbReference type="EMBL" id="KAL1588165.1"/>
    </source>
</evidence>
<keyword evidence="8" id="KW-0812">Transmembrane</keyword>
<dbReference type="EMBL" id="JAAQHG020000008">
    <property type="protein sequence ID" value="KAL1588165.1"/>
    <property type="molecule type" value="Genomic_DNA"/>
</dbReference>
<dbReference type="GeneID" id="96004645"/>
<dbReference type="PANTHER" id="PTHR15090:SF8">
    <property type="entry name" value="ZZ-TYPE ZINC FINGER-CONTAINING PROTEIN"/>
    <property type="match status" value="1"/>
</dbReference>
<proteinExistence type="predicted"/>
<dbReference type="InterPro" id="IPR018247">
    <property type="entry name" value="EF_Hand_1_Ca_BS"/>
</dbReference>
<dbReference type="GO" id="GO:0005509">
    <property type="term" value="F:calcium ion binding"/>
    <property type="evidence" value="ECO:0007669"/>
    <property type="project" value="InterPro"/>
</dbReference>
<evidence type="ECO:0000259" key="10">
    <source>
        <dbReference type="PROSITE" id="PS50222"/>
    </source>
</evidence>
<feature type="region of interest" description="Disordered" evidence="7">
    <location>
        <begin position="571"/>
        <end position="599"/>
    </location>
</feature>
<protein>
    <submittedName>
        <fullName evidence="11">Uncharacterized protein</fullName>
    </submittedName>
</protein>
<feature type="domain" description="ZZ-type" evidence="9">
    <location>
        <begin position="252"/>
        <end position="304"/>
    </location>
</feature>
<feature type="compositionally biased region" description="Polar residues" evidence="7">
    <location>
        <begin position="769"/>
        <end position="791"/>
    </location>
</feature>
<gene>
    <name evidence="11" type="ORF">WHR41_03201</name>
</gene>
<dbReference type="PROSITE" id="PS00018">
    <property type="entry name" value="EF_HAND_1"/>
    <property type="match status" value="1"/>
</dbReference>
<evidence type="ECO:0000256" key="1">
    <source>
        <dbReference type="ARBA" id="ARBA00022723"/>
    </source>
</evidence>
<dbReference type="CDD" id="cd02340">
    <property type="entry name" value="ZZ_NBR1_like"/>
    <property type="match status" value="1"/>
</dbReference>
<evidence type="ECO:0000256" key="3">
    <source>
        <dbReference type="ARBA" id="ARBA00022833"/>
    </source>
</evidence>
<feature type="compositionally biased region" description="Low complexity" evidence="7">
    <location>
        <begin position="583"/>
        <end position="599"/>
    </location>
</feature>
<dbReference type="InterPro" id="IPR002048">
    <property type="entry name" value="EF_hand_dom"/>
</dbReference>